<dbReference type="Proteomes" id="UP000321947">
    <property type="component" value="Unassembled WGS sequence"/>
</dbReference>
<proteinExistence type="predicted"/>
<accession>A0A5A7TVQ0</accession>
<comment type="caution">
    <text evidence="1">The sequence shown here is derived from an EMBL/GenBank/DDBJ whole genome shotgun (WGS) entry which is preliminary data.</text>
</comment>
<evidence type="ECO:0000313" key="1">
    <source>
        <dbReference type="EMBL" id="KAA0046958.1"/>
    </source>
</evidence>
<protein>
    <submittedName>
        <fullName evidence="1">CACTA en-spm transposon protein</fullName>
    </submittedName>
</protein>
<dbReference type="OrthoDB" id="1921870at2759"/>
<name>A0A5A7TVQ0_CUCMM</name>
<evidence type="ECO:0000313" key="3">
    <source>
        <dbReference type="Proteomes" id="UP000321393"/>
    </source>
</evidence>
<reference evidence="3 4" key="1">
    <citation type="submission" date="2019-08" db="EMBL/GenBank/DDBJ databases">
        <title>Draft genome sequences of two oriental melons (Cucumis melo L. var makuwa).</title>
        <authorList>
            <person name="Kwon S.-Y."/>
        </authorList>
    </citation>
    <scope>NUCLEOTIDE SEQUENCE [LARGE SCALE GENOMIC DNA]</scope>
    <source>
        <strain evidence="4">cv. Chang Bougi</strain>
        <strain evidence="3">cv. SW 3</strain>
        <tissue evidence="1">Leaf</tissue>
    </source>
</reference>
<dbReference type="EMBL" id="SSTE01013576">
    <property type="protein sequence ID" value="KAA0046958.1"/>
    <property type="molecule type" value="Genomic_DNA"/>
</dbReference>
<dbReference type="AlphaFoldDB" id="A0A5A7TVQ0"/>
<evidence type="ECO:0000313" key="2">
    <source>
        <dbReference type="EMBL" id="TYK04825.1"/>
    </source>
</evidence>
<evidence type="ECO:0000313" key="4">
    <source>
        <dbReference type="Proteomes" id="UP000321947"/>
    </source>
</evidence>
<dbReference type="Proteomes" id="UP000321393">
    <property type="component" value="Unassembled WGS sequence"/>
</dbReference>
<dbReference type="EMBL" id="SSTD01014035">
    <property type="protein sequence ID" value="TYK04825.1"/>
    <property type="molecule type" value="Genomic_DNA"/>
</dbReference>
<sequence length="287" mass="32980">MSSFACNNFLETDAMFLEFAEGLDNLAGSSFQPSTTPTPRRRSQSRLLELERYVAGNGRVSMTIAPSAEKPISPHVVCFNKAVDMCVRKTFLVRCLQWVDTGREYIEVVKADLVRFFVLDFNDQAMNRFVEHQMLNTLKSFGAIVTGITKSATTSRRLVPTHHTYWWDVMRIDTFSTNKVARQKQSYSDSNGSKMFLQRQHEQKEEFVDRVECFSTNTPLRHDVRVTDRRGCKCKIKCWNTSPNLPHRVISHSLGMRYAIKCWVDDWATQKALVGAQGESLRDDECK</sequence>
<gene>
    <name evidence="2" type="ORF">E5676_scaffold68G001560</name>
    <name evidence="1" type="ORF">E6C27_scaffold230G001380</name>
</gene>
<organism evidence="1 3">
    <name type="scientific">Cucumis melo var. makuwa</name>
    <name type="common">Oriental melon</name>
    <dbReference type="NCBI Taxonomy" id="1194695"/>
    <lineage>
        <taxon>Eukaryota</taxon>
        <taxon>Viridiplantae</taxon>
        <taxon>Streptophyta</taxon>
        <taxon>Embryophyta</taxon>
        <taxon>Tracheophyta</taxon>
        <taxon>Spermatophyta</taxon>
        <taxon>Magnoliopsida</taxon>
        <taxon>eudicotyledons</taxon>
        <taxon>Gunneridae</taxon>
        <taxon>Pentapetalae</taxon>
        <taxon>rosids</taxon>
        <taxon>fabids</taxon>
        <taxon>Cucurbitales</taxon>
        <taxon>Cucurbitaceae</taxon>
        <taxon>Benincaseae</taxon>
        <taxon>Cucumis</taxon>
    </lineage>
</organism>